<dbReference type="RefSeq" id="WP_091343648.1">
    <property type="nucleotide sequence ID" value="NZ_FNRM01000006.1"/>
</dbReference>
<protein>
    <submittedName>
        <fullName evidence="2">Uncharacterized protein</fullName>
    </submittedName>
</protein>
<dbReference type="Proteomes" id="UP000198773">
    <property type="component" value="Unassembled WGS sequence"/>
</dbReference>
<evidence type="ECO:0000313" key="2">
    <source>
        <dbReference type="EMBL" id="SEA81390.1"/>
    </source>
</evidence>
<reference evidence="2 3" key="1">
    <citation type="submission" date="2016-10" db="EMBL/GenBank/DDBJ databases">
        <authorList>
            <person name="de Groot N.N."/>
        </authorList>
    </citation>
    <scope>NUCLEOTIDE SEQUENCE [LARGE SCALE GENOMIC DNA]</scope>
    <source>
        <strain evidence="2 3">CGMCC 1.3430</strain>
    </source>
</reference>
<accession>A0A1H4E9X8</accession>
<name>A0A1H4E9X8_ALKAM</name>
<sequence length="167" mass="18600">MNQIYSDSYLASARNVQNTMRLSYTLAILVAVTILGNTSASDIMLPLIGLTLQKGPALLIAVALFFVLGFSLQFTCKKMYEARDALGADERKALETYPYLVNGGETGILFGIVGLFFVFLITFMFEREALSFYRVLGMSLTLCIGYFYSALVIAYNKWCKRMLKCAA</sequence>
<dbReference type="STRING" id="152573.SAMN04488051_106281"/>
<evidence type="ECO:0000256" key="1">
    <source>
        <dbReference type="SAM" id="Phobius"/>
    </source>
</evidence>
<dbReference type="EMBL" id="FNRM01000006">
    <property type="protein sequence ID" value="SEA81390.1"/>
    <property type="molecule type" value="Genomic_DNA"/>
</dbReference>
<keyword evidence="1" id="KW-1133">Transmembrane helix</keyword>
<evidence type="ECO:0000313" key="3">
    <source>
        <dbReference type="Proteomes" id="UP000198773"/>
    </source>
</evidence>
<keyword evidence="3" id="KW-1185">Reference proteome</keyword>
<gene>
    <name evidence="2" type="ORF">SAMN04488051_106281</name>
</gene>
<organism evidence="2 3">
    <name type="scientific">Alkalimonas amylolytica</name>
    <dbReference type="NCBI Taxonomy" id="152573"/>
    <lineage>
        <taxon>Bacteria</taxon>
        <taxon>Pseudomonadati</taxon>
        <taxon>Pseudomonadota</taxon>
        <taxon>Gammaproteobacteria</taxon>
        <taxon>Alkalimonas</taxon>
    </lineage>
</organism>
<dbReference type="AlphaFoldDB" id="A0A1H4E9X8"/>
<keyword evidence="1" id="KW-0472">Membrane</keyword>
<keyword evidence="1" id="KW-0812">Transmembrane</keyword>
<proteinExistence type="predicted"/>
<feature type="transmembrane region" description="Helical" evidence="1">
    <location>
        <begin position="21"/>
        <end position="37"/>
    </location>
</feature>
<feature type="transmembrane region" description="Helical" evidence="1">
    <location>
        <begin position="97"/>
        <end position="125"/>
    </location>
</feature>
<feature type="transmembrane region" description="Helical" evidence="1">
    <location>
        <begin position="131"/>
        <end position="154"/>
    </location>
</feature>
<feature type="transmembrane region" description="Helical" evidence="1">
    <location>
        <begin position="57"/>
        <end position="76"/>
    </location>
</feature>